<keyword evidence="4 10" id="KW-0521">NADP</keyword>
<dbReference type="GO" id="GO:0051287">
    <property type="term" value="F:NAD binding"/>
    <property type="evidence" value="ECO:0007669"/>
    <property type="project" value="UniProtKB-UniRule"/>
</dbReference>
<dbReference type="PROSITE" id="PS00071">
    <property type="entry name" value="GAPDH"/>
    <property type="match status" value="1"/>
</dbReference>
<dbReference type="GO" id="GO:0009089">
    <property type="term" value="P:lysine biosynthetic process via diaminopimelate"/>
    <property type="evidence" value="ECO:0007669"/>
    <property type="project" value="InterPro"/>
</dbReference>
<dbReference type="GO" id="GO:0047100">
    <property type="term" value="F:glyceraldehyde-3-phosphate dehydrogenase (NADP+) (phosphorylating) activity"/>
    <property type="evidence" value="ECO:0007669"/>
    <property type="project" value="RHEA"/>
</dbReference>
<evidence type="ECO:0000256" key="5">
    <source>
        <dbReference type="ARBA" id="ARBA00023002"/>
    </source>
</evidence>
<reference evidence="14 15" key="1">
    <citation type="submission" date="2019-03" db="EMBL/GenBank/DDBJ databases">
        <title>Genomic Encyclopedia of Type Strains, Phase IV (KMG-IV): sequencing the most valuable type-strain genomes for metagenomic binning, comparative biology and taxonomic classification.</title>
        <authorList>
            <person name="Goeker M."/>
        </authorList>
    </citation>
    <scope>NUCLEOTIDE SEQUENCE [LARGE SCALE GENOMIC DNA]</scope>
    <source>
        <strain evidence="14 15">DSM 13328</strain>
    </source>
</reference>
<dbReference type="SUPFAM" id="SSF55347">
    <property type="entry name" value="Glyceraldehyde-3-phosphate dehydrogenase-like, C-terminal domain"/>
    <property type="match status" value="1"/>
</dbReference>
<dbReference type="CDD" id="cd02278">
    <property type="entry name" value="GAPDH_II_N"/>
    <property type="match status" value="1"/>
</dbReference>
<dbReference type="NCBIfam" id="TIGR01546">
    <property type="entry name" value="GAPDH-II_archae"/>
    <property type="match status" value="1"/>
</dbReference>
<dbReference type="InterPro" id="IPR036291">
    <property type="entry name" value="NAD(P)-bd_dom_sf"/>
</dbReference>
<dbReference type="NCBIfam" id="NF003251">
    <property type="entry name" value="PRK04207.1"/>
    <property type="match status" value="1"/>
</dbReference>
<evidence type="ECO:0000256" key="9">
    <source>
        <dbReference type="ARBA" id="ARBA00048853"/>
    </source>
</evidence>
<keyword evidence="5 10" id="KW-0560">Oxidoreductase</keyword>
<dbReference type="Gene3D" id="3.30.360.10">
    <property type="entry name" value="Dihydrodipicolinate Reductase, domain 2"/>
    <property type="match status" value="1"/>
</dbReference>
<keyword evidence="15" id="KW-1185">Reference proteome</keyword>
<dbReference type="SUPFAM" id="SSF51735">
    <property type="entry name" value="NAD(P)-binding Rossmann-fold domains"/>
    <property type="match status" value="1"/>
</dbReference>
<comment type="catalytic activity">
    <reaction evidence="8 10 12">
        <text>D-glyceraldehyde 3-phosphate + phosphate + NADP(+) = (2R)-3-phospho-glyceroyl phosphate + NADPH + H(+)</text>
        <dbReference type="Rhea" id="RHEA:10296"/>
        <dbReference type="ChEBI" id="CHEBI:15378"/>
        <dbReference type="ChEBI" id="CHEBI:43474"/>
        <dbReference type="ChEBI" id="CHEBI:57604"/>
        <dbReference type="ChEBI" id="CHEBI:57783"/>
        <dbReference type="ChEBI" id="CHEBI:58349"/>
        <dbReference type="ChEBI" id="CHEBI:59776"/>
        <dbReference type="EC" id="1.2.1.59"/>
    </reaction>
</comment>
<dbReference type="InterPro" id="IPR020830">
    <property type="entry name" value="GlycerAld_3-P_DH_AS"/>
</dbReference>
<comment type="similarity">
    <text evidence="2 10 12">Belongs to the glyceraldehyde-3-phosphate dehydrogenase family.</text>
</comment>
<comment type="subunit">
    <text evidence="3 10 12">Homotetramer.</text>
</comment>
<dbReference type="UniPathway" id="UPA00109">
    <property type="reaction ID" value="UER00184"/>
</dbReference>
<evidence type="ECO:0000256" key="6">
    <source>
        <dbReference type="ARBA" id="ARBA00023027"/>
    </source>
</evidence>
<dbReference type="InterPro" id="IPR020828">
    <property type="entry name" value="GlycerAld_3-P_DH_NAD(P)-bd"/>
</dbReference>
<dbReference type="Proteomes" id="UP000294855">
    <property type="component" value="Unassembled WGS sequence"/>
</dbReference>
<accession>A0A484F5C4</accession>
<dbReference type="InterPro" id="IPR000846">
    <property type="entry name" value="DapB_N"/>
</dbReference>
<sequence>MDMSKVKVAINGYGTIGKRVADAVALQDDMEIIGISKTRPNFEAKTAAMKGYNIYAPADKIDSFKNDGYTIAGSIEDMVKAADIVVDCTPGKIGVSNKALYEKEGVKAIWQGGESKDIAPISFNSEANYADAIGADYVRVVSCNTTGLCRVIYPLDQKYGVEKVRVTIVRRGGDPGDIKSGPIDALVLDPIKLPSHHGPDVKTIMPHINITSAAIKAPTSFMHLHVLNIQLKTECSAEDVKNLFASRPRIRMIADGISATAQIIEFGRDLGRPRNDMWENCVFRDSVSVDDGELYFFQAIHQESDVIPENVDAIRAMMSLEKDNLKSIEKTNKSMGIGFKC</sequence>
<dbReference type="Pfam" id="PF01113">
    <property type="entry name" value="DapB_N"/>
    <property type="match status" value="1"/>
</dbReference>
<comment type="subcellular location">
    <subcellularLocation>
        <location evidence="10 12">Cytoplasm</location>
    </subcellularLocation>
</comment>
<dbReference type="EMBL" id="SNYS01000005">
    <property type="protein sequence ID" value="TDQ70959.1"/>
    <property type="molecule type" value="Genomic_DNA"/>
</dbReference>
<dbReference type="AlphaFoldDB" id="A0A484F5C4"/>
<dbReference type="Gene3D" id="3.40.50.720">
    <property type="entry name" value="NAD(P)-binding Rossmann-like Domain"/>
    <property type="match status" value="1"/>
</dbReference>
<dbReference type="GO" id="GO:0050661">
    <property type="term" value="F:NADP binding"/>
    <property type="evidence" value="ECO:0007669"/>
    <property type="project" value="UniProtKB-UniRule"/>
</dbReference>
<feature type="binding site" evidence="10">
    <location>
        <position position="171"/>
    </location>
    <ligand>
        <name>NAD(+)</name>
        <dbReference type="ChEBI" id="CHEBI:57540"/>
    </ligand>
</feature>
<keyword evidence="6 10" id="KW-0520">NAD</keyword>
<dbReference type="HAMAP" id="MF_00559">
    <property type="entry name" value="G3P_dehdrog_arch"/>
    <property type="match status" value="1"/>
</dbReference>
<dbReference type="InterPro" id="IPR006436">
    <property type="entry name" value="Glyceraldehyde-3-P_DH_2_arc"/>
</dbReference>
<name>A0A484F5C4_9EURY</name>
<keyword evidence="10 12" id="KW-0963">Cytoplasm</keyword>
<comment type="catalytic activity">
    <reaction evidence="9 10 12">
        <text>D-glyceraldehyde 3-phosphate + phosphate + NAD(+) = (2R)-3-phospho-glyceroyl phosphate + NADH + H(+)</text>
        <dbReference type="Rhea" id="RHEA:10300"/>
        <dbReference type="ChEBI" id="CHEBI:15378"/>
        <dbReference type="ChEBI" id="CHEBI:43474"/>
        <dbReference type="ChEBI" id="CHEBI:57540"/>
        <dbReference type="ChEBI" id="CHEBI:57604"/>
        <dbReference type="ChEBI" id="CHEBI:57945"/>
        <dbReference type="ChEBI" id="CHEBI:59776"/>
        <dbReference type="EC" id="1.2.1.59"/>
    </reaction>
</comment>
<comment type="pathway">
    <text evidence="1 10 12">Carbohydrate degradation; glycolysis; pyruvate from D-glyceraldehyde 3-phosphate: step 1/5.</text>
</comment>
<evidence type="ECO:0000259" key="13">
    <source>
        <dbReference type="SMART" id="SM00846"/>
    </source>
</evidence>
<feature type="binding site" evidence="10">
    <location>
        <begin position="15"/>
        <end position="16"/>
    </location>
    <ligand>
        <name>NAD(+)</name>
        <dbReference type="ChEBI" id="CHEBI:57540"/>
    </ligand>
</feature>
<evidence type="ECO:0000313" key="15">
    <source>
        <dbReference type="Proteomes" id="UP000294855"/>
    </source>
</evidence>
<evidence type="ECO:0000256" key="11">
    <source>
        <dbReference type="PIRSR" id="PIRSR000149-1"/>
    </source>
</evidence>
<evidence type="ECO:0000256" key="3">
    <source>
        <dbReference type="ARBA" id="ARBA00011881"/>
    </source>
</evidence>
<gene>
    <name evidence="10" type="primary">gap</name>
    <name evidence="14" type="ORF">C7391_0055</name>
</gene>
<dbReference type="CDD" id="cd18127">
    <property type="entry name" value="GAPDH_II_C"/>
    <property type="match status" value="1"/>
</dbReference>
<feature type="active site" description="Nucleophile" evidence="10 11">
    <location>
        <position position="143"/>
    </location>
</feature>
<evidence type="ECO:0000313" key="14">
    <source>
        <dbReference type="EMBL" id="TDQ70959.1"/>
    </source>
</evidence>
<dbReference type="InterPro" id="IPR020831">
    <property type="entry name" value="GlycerAld/Erythrose_P_DH"/>
</dbReference>
<proteinExistence type="inferred from homology"/>
<dbReference type="GO" id="GO:0004365">
    <property type="term" value="F:glyceraldehyde-3-phosphate dehydrogenase (NAD+) (phosphorylating) activity"/>
    <property type="evidence" value="ECO:0007669"/>
    <property type="project" value="UniProtKB-UniRule"/>
</dbReference>
<evidence type="ECO:0000256" key="8">
    <source>
        <dbReference type="ARBA" id="ARBA00048067"/>
    </source>
</evidence>
<evidence type="ECO:0000256" key="10">
    <source>
        <dbReference type="HAMAP-Rule" id="MF_00559"/>
    </source>
</evidence>
<dbReference type="GO" id="GO:0005737">
    <property type="term" value="C:cytoplasm"/>
    <property type="evidence" value="ECO:0007669"/>
    <property type="project" value="UniProtKB-SubCell"/>
</dbReference>
<evidence type="ECO:0000256" key="1">
    <source>
        <dbReference type="ARBA" id="ARBA00004869"/>
    </source>
</evidence>
<feature type="domain" description="Glyceraldehyde 3-phosphate dehydrogenase NAD(P) binding" evidence="13">
    <location>
        <begin position="6"/>
        <end position="143"/>
    </location>
</feature>
<dbReference type="EC" id="1.2.1.59" evidence="10 12"/>
<feature type="binding site" evidence="10">
    <location>
        <position position="113"/>
    </location>
    <ligand>
        <name>NAD(+)</name>
        <dbReference type="ChEBI" id="CHEBI:57540"/>
    </ligand>
</feature>
<evidence type="ECO:0000256" key="7">
    <source>
        <dbReference type="ARBA" id="ARBA00023152"/>
    </source>
</evidence>
<feature type="binding site" evidence="10">
    <location>
        <position position="302"/>
    </location>
    <ligand>
        <name>NAD(+)</name>
        <dbReference type="ChEBI" id="CHEBI:57540"/>
    </ligand>
</feature>
<dbReference type="GO" id="GO:0008839">
    <property type="term" value="F:4-hydroxy-tetrahydrodipicolinate reductase"/>
    <property type="evidence" value="ECO:0007669"/>
    <property type="project" value="InterPro"/>
</dbReference>
<keyword evidence="7 10" id="KW-0324">Glycolysis</keyword>
<evidence type="ECO:0000256" key="12">
    <source>
        <dbReference type="RuleBase" id="RU003388"/>
    </source>
</evidence>
<evidence type="ECO:0000256" key="2">
    <source>
        <dbReference type="ARBA" id="ARBA00007406"/>
    </source>
</evidence>
<dbReference type="PIRSF" id="PIRSF000149">
    <property type="entry name" value="GAP_DH"/>
    <property type="match status" value="1"/>
</dbReference>
<organism evidence="14 15">
    <name type="scientific">Methanimicrococcus blatticola</name>
    <dbReference type="NCBI Taxonomy" id="91560"/>
    <lineage>
        <taxon>Archaea</taxon>
        <taxon>Methanobacteriati</taxon>
        <taxon>Methanobacteriota</taxon>
        <taxon>Stenosarchaea group</taxon>
        <taxon>Methanomicrobia</taxon>
        <taxon>Methanosarcinales</taxon>
        <taxon>Methanosarcinaceae</taxon>
        <taxon>Methanimicrococcus</taxon>
    </lineage>
</organism>
<feature type="binding site" evidence="10">
    <location>
        <begin position="197"/>
        <end position="198"/>
    </location>
    <ligand>
        <name>D-glyceraldehyde 3-phosphate</name>
        <dbReference type="ChEBI" id="CHEBI:59776"/>
    </ligand>
</feature>
<dbReference type="GO" id="GO:0006096">
    <property type="term" value="P:glycolytic process"/>
    <property type="evidence" value="ECO:0007669"/>
    <property type="project" value="UniProtKB-UniRule"/>
</dbReference>
<dbReference type="Pfam" id="PF02800">
    <property type="entry name" value="Gp_dh_C"/>
    <property type="match status" value="1"/>
</dbReference>
<feature type="binding site" evidence="10">
    <location>
        <begin position="142"/>
        <end position="144"/>
    </location>
    <ligand>
        <name>D-glyceraldehyde 3-phosphate</name>
        <dbReference type="ChEBI" id="CHEBI:59776"/>
    </ligand>
</feature>
<evidence type="ECO:0000256" key="4">
    <source>
        <dbReference type="ARBA" id="ARBA00022857"/>
    </source>
</evidence>
<dbReference type="SMART" id="SM00846">
    <property type="entry name" value="Gp_dh_N"/>
    <property type="match status" value="1"/>
</dbReference>
<protein>
    <recommendedName>
        <fullName evidence="10 12">Glyceraldehyde-3-phosphate dehydrogenase</fullName>
        <shortName evidence="10">GAPDH</shortName>
        <ecNumber evidence="10 12">1.2.1.59</ecNumber>
    </recommendedName>
    <alternativeName>
        <fullName evidence="10">NAD(P)-dependent glyceraldehyde-3-phosphate dehydrogenase</fullName>
    </alternativeName>
</protein>
<dbReference type="InterPro" id="IPR020829">
    <property type="entry name" value="GlycerAld_3-P_DH_cat"/>
</dbReference>
<comment type="caution">
    <text evidence="14">The sequence shown here is derived from an EMBL/GenBank/DDBJ whole genome shotgun (WGS) entry which is preliminary data.</text>
</comment>